<dbReference type="SUPFAM" id="SSF56112">
    <property type="entry name" value="Protein kinase-like (PK-like)"/>
    <property type="match status" value="1"/>
</dbReference>
<dbReference type="GO" id="GO:0004672">
    <property type="term" value="F:protein kinase activity"/>
    <property type="evidence" value="ECO:0007669"/>
    <property type="project" value="InterPro"/>
</dbReference>
<dbReference type="OrthoDB" id="5569250at2759"/>
<dbReference type="Proteomes" id="UP000807353">
    <property type="component" value="Unassembled WGS sequence"/>
</dbReference>
<organism evidence="2 3">
    <name type="scientific">Collybia nuda</name>
    <dbReference type="NCBI Taxonomy" id="64659"/>
    <lineage>
        <taxon>Eukaryota</taxon>
        <taxon>Fungi</taxon>
        <taxon>Dikarya</taxon>
        <taxon>Basidiomycota</taxon>
        <taxon>Agaricomycotina</taxon>
        <taxon>Agaricomycetes</taxon>
        <taxon>Agaricomycetidae</taxon>
        <taxon>Agaricales</taxon>
        <taxon>Tricholomatineae</taxon>
        <taxon>Clitocybaceae</taxon>
        <taxon>Collybia</taxon>
    </lineage>
</organism>
<dbReference type="EMBL" id="MU150289">
    <property type="protein sequence ID" value="KAF9461109.1"/>
    <property type="molecule type" value="Genomic_DNA"/>
</dbReference>
<evidence type="ECO:0000259" key="1">
    <source>
        <dbReference type="PROSITE" id="PS50011"/>
    </source>
</evidence>
<dbReference type="Pfam" id="PF17667">
    <property type="entry name" value="Pkinase_fungal"/>
    <property type="match status" value="1"/>
</dbReference>
<comment type="caution">
    <text evidence="2">The sequence shown here is derived from an EMBL/GenBank/DDBJ whole genome shotgun (WGS) entry which is preliminary data.</text>
</comment>
<dbReference type="InterPro" id="IPR011009">
    <property type="entry name" value="Kinase-like_dom_sf"/>
</dbReference>
<feature type="domain" description="Protein kinase" evidence="1">
    <location>
        <begin position="1"/>
        <end position="186"/>
    </location>
</feature>
<dbReference type="GO" id="GO:0005524">
    <property type="term" value="F:ATP binding"/>
    <property type="evidence" value="ECO:0007669"/>
    <property type="project" value="InterPro"/>
</dbReference>
<protein>
    <recommendedName>
        <fullName evidence="1">Protein kinase domain-containing protein</fullName>
    </recommendedName>
</protein>
<sequence length="235" mass="26981">MKEYKKLWEVGSVPDFKDAFVDCVEGHYHAHSTGKVLHRDLSENNLMFDQVGDLTIGILNDWDIASSLDDNGEVSTSTARHHTGTIPFMAIDLLQSNPPAHLYRHDLESFFYILVWAAMNYDLKHKERCPIHRDIACWDSDLEQSRRSKFYFMMDVERSTALLSQVIPEFKGLVEEWIQPLWKMFYLGRIARNLAAFGQVQGYDPATDGGHITFHNFMKALGRAPRGLSTARVML</sequence>
<name>A0A9P6CHN1_9AGAR</name>
<dbReference type="PANTHER" id="PTHR38248:SF2">
    <property type="entry name" value="FUNK1 11"/>
    <property type="match status" value="1"/>
</dbReference>
<evidence type="ECO:0000313" key="3">
    <source>
        <dbReference type="Proteomes" id="UP000807353"/>
    </source>
</evidence>
<reference evidence="2" key="1">
    <citation type="submission" date="2020-11" db="EMBL/GenBank/DDBJ databases">
        <authorList>
            <consortium name="DOE Joint Genome Institute"/>
            <person name="Ahrendt S."/>
            <person name="Riley R."/>
            <person name="Andreopoulos W."/>
            <person name="Labutti K."/>
            <person name="Pangilinan J."/>
            <person name="Ruiz-Duenas F.J."/>
            <person name="Barrasa J.M."/>
            <person name="Sanchez-Garcia M."/>
            <person name="Camarero S."/>
            <person name="Miyauchi S."/>
            <person name="Serrano A."/>
            <person name="Linde D."/>
            <person name="Babiker R."/>
            <person name="Drula E."/>
            <person name="Ayuso-Fernandez I."/>
            <person name="Pacheco R."/>
            <person name="Padilla G."/>
            <person name="Ferreira P."/>
            <person name="Barriuso J."/>
            <person name="Kellner H."/>
            <person name="Castanera R."/>
            <person name="Alfaro M."/>
            <person name="Ramirez L."/>
            <person name="Pisabarro A.G."/>
            <person name="Kuo A."/>
            <person name="Tritt A."/>
            <person name="Lipzen A."/>
            <person name="He G."/>
            <person name="Yan M."/>
            <person name="Ng V."/>
            <person name="Cullen D."/>
            <person name="Martin F."/>
            <person name="Rosso M.-N."/>
            <person name="Henrissat B."/>
            <person name="Hibbett D."/>
            <person name="Martinez A.T."/>
            <person name="Grigoriev I.V."/>
        </authorList>
    </citation>
    <scope>NUCLEOTIDE SEQUENCE</scope>
    <source>
        <strain evidence="2">CBS 247.69</strain>
    </source>
</reference>
<dbReference type="AlphaFoldDB" id="A0A9P6CHN1"/>
<gene>
    <name evidence="2" type="ORF">BDZ94DRAFT_1264619</name>
</gene>
<dbReference type="PROSITE" id="PS00109">
    <property type="entry name" value="PROTEIN_KINASE_TYR"/>
    <property type="match status" value="1"/>
</dbReference>
<dbReference type="PROSITE" id="PS50011">
    <property type="entry name" value="PROTEIN_KINASE_DOM"/>
    <property type="match status" value="1"/>
</dbReference>
<proteinExistence type="predicted"/>
<dbReference type="PANTHER" id="PTHR38248">
    <property type="entry name" value="FUNK1 6"/>
    <property type="match status" value="1"/>
</dbReference>
<keyword evidence="3" id="KW-1185">Reference proteome</keyword>
<dbReference type="InterPro" id="IPR040976">
    <property type="entry name" value="Pkinase_fungal"/>
</dbReference>
<evidence type="ECO:0000313" key="2">
    <source>
        <dbReference type="EMBL" id="KAF9461109.1"/>
    </source>
</evidence>
<dbReference type="Gene3D" id="1.10.510.10">
    <property type="entry name" value="Transferase(Phosphotransferase) domain 1"/>
    <property type="match status" value="1"/>
</dbReference>
<dbReference type="InterPro" id="IPR000719">
    <property type="entry name" value="Prot_kinase_dom"/>
</dbReference>
<dbReference type="InterPro" id="IPR008266">
    <property type="entry name" value="Tyr_kinase_AS"/>
</dbReference>
<accession>A0A9P6CHN1</accession>